<accession>A0A409YCZ4</accession>
<dbReference type="GO" id="GO:0050660">
    <property type="term" value="F:flavin adenine dinucleotide binding"/>
    <property type="evidence" value="ECO:0007669"/>
    <property type="project" value="InterPro"/>
</dbReference>
<dbReference type="PANTHER" id="PTHR43539">
    <property type="entry name" value="FLAVIN-BINDING MONOOXYGENASE-LIKE PROTEIN (AFU_ORTHOLOGUE AFUA_4G09220)"/>
    <property type="match status" value="1"/>
</dbReference>
<gene>
    <name evidence="4" type="ORF">CVT24_000321</name>
</gene>
<evidence type="ECO:0008006" key="6">
    <source>
        <dbReference type="Google" id="ProtNLM"/>
    </source>
</evidence>
<dbReference type="Proteomes" id="UP000284842">
    <property type="component" value="Unassembled WGS sequence"/>
</dbReference>
<dbReference type="Gene3D" id="3.50.50.60">
    <property type="entry name" value="FAD/NAD(P)-binding domain"/>
    <property type="match status" value="1"/>
</dbReference>
<dbReference type="InterPro" id="IPR036188">
    <property type="entry name" value="FAD/NAD-bd_sf"/>
</dbReference>
<protein>
    <recommendedName>
        <fullName evidence="6">FAD/NAD(P)-binding domain-containing protein</fullName>
    </recommendedName>
</protein>
<dbReference type="GO" id="GO:0004499">
    <property type="term" value="F:N,N-dimethylaniline monooxygenase activity"/>
    <property type="evidence" value="ECO:0007669"/>
    <property type="project" value="InterPro"/>
</dbReference>
<dbReference type="EMBL" id="NHTK01001287">
    <property type="protein sequence ID" value="PPR00870.1"/>
    <property type="molecule type" value="Genomic_DNA"/>
</dbReference>
<dbReference type="OrthoDB" id="74360at2759"/>
<dbReference type="PRINTS" id="PR00411">
    <property type="entry name" value="PNDRDTASEI"/>
</dbReference>
<dbReference type="SUPFAM" id="SSF51905">
    <property type="entry name" value="FAD/NAD(P)-binding domain"/>
    <property type="match status" value="1"/>
</dbReference>
<dbReference type="GO" id="GO:0050661">
    <property type="term" value="F:NADP binding"/>
    <property type="evidence" value="ECO:0007669"/>
    <property type="project" value="InterPro"/>
</dbReference>
<evidence type="ECO:0000313" key="5">
    <source>
        <dbReference type="Proteomes" id="UP000284842"/>
    </source>
</evidence>
<keyword evidence="2" id="KW-0274">FAD</keyword>
<name>A0A409YCZ4_9AGAR</name>
<dbReference type="Pfam" id="PF00743">
    <property type="entry name" value="FMO-like"/>
    <property type="match status" value="1"/>
</dbReference>
<evidence type="ECO:0000256" key="1">
    <source>
        <dbReference type="ARBA" id="ARBA00022630"/>
    </source>
</evidence>
<evidence type="ECO:0000313" key="4">
    <source>
        <dbReference type="EMBL" id="PPR00870.1"/>
    </source>
</evidence>
<proteinExistence type="predicted"/>
<evidence type="ECO:0000256" key="2">
    <source>
        <dbReference type="ARBA" id="ARBA00022827"/>
    </source>
</evidence>
<organism evidence="4 5">
    <name type="scientific">Panaeolus cyanescens</name>
    <dbReference type="NCBI Taxonomy" id="181874"/>
    <lineage>
        <taxon>Eukaryota</taxon>
        <taxon>Fungi</taxon>
        <taxon>Dikarya</taxon>
        <taxon>Basidiomycota</taxon>
        <taxon>Agaricomycotina</taxon>
        <taxon>Agaricomycetes</taxon>
        <taxon>Agaricomycetidae</taxon>
        <taxon>Agaricales</taxon>
        <taxon>Agaricineae</taxon>
        <taxon>Galeropsidaceae</taxon>
        <taxon>Panaeolus</taxon>
    </lineage>
</organism>
<dbReference type="AlphaFoldDB" id="A0A409YCZ4"/>
<comment type="caution">
    <text evidence="4">The sequence shown here is derived from an EMBL/GenBank/DDBJ whole genome shotgun (WGS) entry which is preliminary data.</text>
</comment>
<evidence type="ECO:0000256" key="3">
    <source>
        <dbReference type="ARBA" id="ARBA00023002"/>
    </source>
</evidence>
<dbReference type="STRING" id="181874.A0A409YCZ4"/>
<keyword evidence="1" id="KW-0285">Flavoprotein</keyword>
<dbReference type="InParanoid" id="A0A409YCZ4"/>
<keyword evidence="3" id="KW-0560">Oxidoreductase</keyword>
<keyword evidence="5" id="KW-1185">Reference proteome</keyword>
<dbReference type="PANTHER" id="PTHR43539:SF26">
    <property type="entry name" value="MONOOXYGENASE, PUTATIVE-RELATED"/>
    <property type="match status" value="1"/>
</dbReference>
<sequence>MPTIHNIPDLPFPTLPTLSISPTAALLSPTHLTPSHTTSIAKDWLDAFSKAISCSSSSSANVDAENVLQLMMDDCWWRDMLPLTWDLRTFHGKTMIKRLLEDRVTSGVVKISNIRADEGVKFGEGEGGGWARLERPADDIIWITLFFKFDTDVGAASGIVRLMPNPAHPNVDGSDRSDFIWKAHTIYTNLESLHNHPEQIGPLRSFAPNHGKWESARIAELEFRDTLDPRIELNPEVLIIGAGHSGLDIAARLKAYGVKSLCVERNERIGDNWRGRYETLCLHDPVWYDHSPYLPFPPTWPVYTPARKFANWLQFYADALELNVWTSANVVTMNKNEQTGLWEVDVVRKKTLSSGEIIVEERTFRVKHVVVACGLGGAPNMPKYPGMDTFKGEILHSTEYKRASDHTGKKVVVVGACTAGHDIAADYQTHGIDVTLCQRGSSSTYIMTCRNAWNVIFKGVFCEPSPATPNSPAITPPPTDLGDRINASFPHFMATELNRRRAKEIAELDKDILDGLKKVGFKMNMGIHGTGFGLLAWTRAGGYYFDTGASQLIADGKIKLKSTSEISSFSPSGIIFEDGSTLDADVVVFATGIGSPREYLKTLLPPTLAPHITPLWGLDAEGELNGLYKQIGVEGLWSMVGSLGLSRFHSKHLALREWLAFFLFLGFC</sequence>
<dbReference type="InterPro" id="IPR020946">
    <property type="entry name" value="Flavin_mOase-like"/>
</dbReference>
<reference evidence="4 5" key="1">
    <citation type="journal article" date="2018" name="Evol. Lett.">
        <title>Horizontal gene cluster transfer increased hallucinogenic mushroom diversity.</title>
        <authorList>
            <person name="Reynolds H.T."/>
            <person name="Vijayakumar V."/>
            <person name="Gluck-Thaler E."/>
            <person name="Korotkin H.B."/>
            <person name="Matheny P.B."/>
            <person name="Slot J.C."/>
        </authorList>
    </citation>
    <scope>NUCLEOTIDE SEQUENCE [LARGE SCALE GENOMIC DNA]</scope>
    <source>
        <strain evidence="4 5">2629</strain>
    </source>
</reference>
<dbReference type="InterPro" id="IPR050982">
    <property type="entry name" value="Auxin_biosynth/cation_transpt"/>
</dbReference>